<evidence type="ECO:0000313" key="2">
    <source>
        <dbReference type="Proteomes" id="UP000198211"/>
    </source>
</evidence>
<comment type="caution">
    <text evidence="1">The sequence shown here is derived from an EMBL/GenBank/DDBJ whole genome shotgun (WGS) entry which is preliminary data.</text>
</comment>
<keyword evidence="2" id="KW-1185">Reference proteome</keyword>
<dbReference type="AlphaFoldDB" id="A0A225VMU7"/>
<name>A0A225VMU7_9STRA</name>
<reference evidence="2" key="1">
    <citation type="submission" date="2017-03" db="EMBL/GenBank/DDBJ databases">
        <title>Phytopthora megakarya and P. palmivora, two closely related causual agents of cacao black pod achieved similar genome size and gene model numbers by different mechanisms.</title>
        <authorList>
            <person name="Ali S."/>
            <person name="Shao J."/>
            <person name="Larry D.J."/>
            <person name="Kronmiller B."/>
            <person name="Shen D."/>
            <person name="Strem M.D."/>
            <person name="Melnick R.L."/>
            <person name="Guiltinan M.J."/>
            <person name="Tyler B.M."/>
            <person name="Meinhardt L.W."/>
            <person name="Bailey B.A."/>
        </authorList>
    </citation>
    <scope>NUCLEOTIDE SEQUENCE [LARGE SCALE GENOMIC DNA]</scope>
    <source>
        <strain evidence="2">zdho120</strain>
    </source>
</reference>
<evidence type="ECO:0000313" key="1">
    <source>
        <dbReference type="EMBL" id="OWZ06444.1"/>
    </source>
</evidence>
<protein>
    <submittedName>
        <fullName evidence="1">Uncharacterized protein</fullName>
    </submittedName>
</protein>
<feature type="non-terminal residue" evidence="1">
    <location>
        <position position="1"/>
    </location>
</feature>
<organism evidence="1 2">
    <name type="scientific">Phytophthora megakarya</name>
    <dbReference type="NCBI Taxonomy" id="4795"/>
    <lineage>
        <taxon>Eukaryota</taxon>
        <taxon>Sar</taxon>
        <taxon>Stramenopiles</taxon>
        <taxon>Oomycota</taxon>
        <taxon>Peronosporomycetes</taxon>
        <taxon>Peronosporales</taxon>
        <taxon>Peronosporaceae</taxon>
        <taxon>Phytophthora</taxon>
    </lineage>
</organism>
<proteinExistence type="predicted"/>
<dbReference type="Proteomes" id="UP000198211">
    <property type="component" value="Unassembled WGS sequence"/>
</dbReference>
<accession>A0A225VMU7</accession>
<dbReference type="EMBL" id="NBNE01003956">
    <property type="protein sequence ID" value="OWZ06444.1"/>
    <property type="molecule type" value="Genomic_DNA"/>
</dbReference>
<gene>
    <name evidence="1" type="ORF">PHMEG_00021299</name>
</gene>
<sequence>TAKLSPGRCLDVMYRYTRRNDDPNGNVGDASFIGEHTLQPHYRVEMDKNGELVNAGLTGEVDKIDTSSRVITLASKQVCPGGDDGC</sequence>